<dbReference type="eggNOG" id="COG2972">
    <property type="taxonomic scope" value="Bacteria"/>
</dbReference>
<feature type="repeat" description="TPR" evidence="1">
    <location>
        <begin position="216"/>
        <end position="249"/>
    </location>
</feature>
<gene>
    <name evidence="5" type="ORF">P278_08500</name>
</gene>
<reference evidence="6" key="1">
    <citation type="submission" date="2013-11" db="EMBL/GenBank/DDBJ databases">
        <title>Draft genome sequence from a member of Zhouia, isolated tidal flat.</title>
        <authorList>
            <person name="Jin H."/>
            <person name="Jeon C.O."/>
        </authorList>
    </citation>
    <scope>NUCLEOTIDE SEQUENCE [LARGE SCALE GENOMIC DNA]</scope>
    <source>
        <strain evidence="6">AD3</strain>
    </source>
</reference>
<dbReference type="PANTHER" id="PTHR34220">
    <property type="entry name" value="SENSOR HISTIDINE KINASE YPDA"/>
    <property type="match status" value="1"/>
</dbReference>
<dbReference type="SUPFAM" id="SSF55874">
    <property type="entry name" value="ATPase domain of HSP90 chaperone/DNA topoisomerase II/histidine kinase"/>
    <property type="match status" value="1"/>
</dbReference>
<dbReference type="GO" id="GO:0016020">
    <property type="term" value="C:membrane"/>
    <property type="evidence" value="ECO:0007669"/>
    <property type="project" value="InterPro"/>
</dbReference>
<dbReference type="InterPro" id="IPR019734">
    <property type="entry name" value="TPR_rpt"/>
</dbReference>
<dbReference type="PANTHER" id="PTHR34220:SF7">
    <property type="entry name" value="SENSOR HISTIDINE KINASE YPDA"/>
    <property type="match status" value="1"/>
</dbReference>
<dbReference type="InterPro" id="IPR011990">
    <property type="entry name" value="TPR-like_helical_dom_sf"/>
</dbReference>
<keyword evidence="1" id="KW-0802">TPR repeat</keyword>
<dbReference type="Pfam" id="PF13424">
    <property type="entry name" value="TPR_12"/>
    <property type="match status" value="2"/>
</dbReference>
<dbReference type="InterPro" id="IPR036890">
    <property type="entry name" value="HATPase_C_sf"/>
</dbReference>
<name>W2UQX5_9FLAO</name>
<dbReference type="GO" id="GO:0000155">
    <property type="term" value="F:phosphorelay sensor kinase activity"/>
    <property type="evidence" value="ECO:0007669"/>
    <property type="project" value="InterPro"/>
</dbReference>
<keyword evidence="2" id="KW-0175">Coiled coil</keyword>
<dbReference type="SMART" id="SM00028">
    <property type="entry name" value="TPR"/>
    <property type="match status" value="7"/>
</dbReference>
<dbReference type="EMBL" id="AYXY01000013">
    <property type="protein sequence ID" value="ETN96339.1"/>
    <property type="molecule type" value="Genomic_DNA"/>
</dbReference>
<dbReference type="PATRIC" id="fig|1286632.3.peg.848"/>
<feature type="domain" description="Signal transduction histidine kinase internal region" evidence="4">
    <location>
        <begin position="448"/>
        <end position="525"/>
    </location>
</feature>
<comment type="caution">
    <text evidence="5">The sequence shown here is derived from an EMBL/GenBank/DDBJ whole genome shotgun (WGS) entry which is preliminary data.</text>
</comment>
<dbReference type="PROSITE" id="PS50005">
    <property type="entry name" value="TPR"/>
    <property type="match status" value="3"/>
</dbReference>
<keyword evidence="5" id="KW-0418">Kinase</keyword>
<dbReference type="Proteomes" id="UP000018850">
    <property type="component" value="Unassembled WGS sequence"/>
</dbReference>
<feature type="transmembrane region" description="Helical" evidence="3">
    <location>
        <begin position="21"/>
        <end position="37"/>
    </location>
</feature>
<feature type="coiled-coil region" evidence="2">
    <location>
        <begin position="382"/>
        <end position="409"/>
    </location>
</feature>
<dbReference type="GO" id="GO:0003677">
    <property type="term" value="F:DNA binding"/>
    <property type="evidence" value="ECO:0007669"/>
    <property type="project" value="UniProtKB-KW"/>
</dbReference>
<keyword evidence="5" id="KW-0238">DNA-binding</keyword>
<feature type="repeat" description="TPR" evidence="1">
    <location>
        <begin position="131"/>
        <end position="164"/>
    </location>
</feature>
<evidence type="ECO:0000313" key="6">
    <source>
        <dbReference type="Proteomes" id="UP000018850"/>
    </source>
</evidence>
<feature type="repeat" description="TPR" evidence="1">
    <location>
        <begin position="176"/>
        <end position="209"/>
    </location>
</feature>
<evidence type="ECO:0000256" key="1">
    <source>
        <dbReference type="PROSITE-ProRule" id="PRU00339"/>
    </source>
</evidence>
<dbReference type="Gene3D" id="3.30.565.10">
    <property type="entry name" value="Histidine kinase-like ATPase, C-terminal domain"/>
    <property type="match status" value="1"/>
</dbReference>
<evidence type="ECO:0000256" key="2">
    <source>
        <dbReference type="SAM" id="Coils"/>
    </source>
</evidence>
<keyword evidence="6" id="KW-1185">Reference proteome</keyword>
<reference evidence="5 6" key="2">
    <citation type="journal article" date="2016" name="Genome Announc.">
        <title>Draft Genome Sequence of Zhouia amylolytica AD3, Isolated from Tidal Flat Sediment.</title>
        <authorList>
            <person name="Jia B."/>
            <person name="Jin H.M."/>
            <person name="Lee H.J."/>
            <person name="Jeon C.O."/>
        </authorList>
    </citation>
    <scope>NUCLEOTIDE SEQUENCE [LARGE SCALE GENOMIC DNA]</scope>
    <source>
        <strain evidence="5 6">AD3</strain>
    </source>
</reference>
<dbReference type="STRING" id="376730.SAMN04487906_2015"/>
<dbReference type="InterPro" id="IPR010559">
    <property type="entry name" value="Sig_transdc_His_kin_internal"/>
</dbReference>
<keyword evidence="3" id="KW-0472">Membrane</keyword>
<dbReference type="eggNOG" id="COG0457">
    <property type="taxonomic scope" value="Bacteria"/>
</dbReference>
<keyword evidence="3" id="KW-0812">Transmembrane</keyword>
<dbReference type="AlphaFoldDB" id="W2UQX5"/>
<dbReference type="SUPFAM" id="SSF48452">
    <property type="entry name" value="TPR-like"/>
    <property type="match status" value="2"/>
</dbReference>
<evidence type="ECO:0000259" key="4">
    <source>
        <dbReference type="Pfam" id="PF06580"/>
    </source>
</evidence>
<dbReference type="InterPro" id="IPR050640">
    <property type="entry name" value="Bact_2-comp_sensor_kinase"/>
</dbReference>
<sequence length="656" mass="76145">MLLINIVTYSRLQTKQLSSKRILIAFIAIIYSFSLTAQERTFEEDLNYVLNKKFTSADSLAKYVMKYRRDTLKMQTLLKESNQKKYFEGASFANNVLGIYFRDKSKYEKAIDYHKTSLNIAKNIGNDELTTSALNMLGVVYRRMDQVRMALDRHQMALSIAENSDVKSEHITKSITISYNSIGNIYLTLKQYESAEEYFRKALSLEEFIHSKLGLAINYHNIGYTYEAREVFDQALTYYKKSLAYNNEIDSDLGRVICNNSIAQVYLKQGSFQKALELIRTTLTTSVEIGDPYYIAMANISTGWANQELGYYSRALHHLNKGLKIAKENKLQSFEAEAYKHLSNLYAAQNNYKEALGYNRLYQEKEEQFLNESNQRYMFDLLTKYDVEKKKAQIELLEKENEIVNIQLEQRNKIFMFIFMFSLLTIAFLVILFRQKKLAGEKRFLSLEQKLLRLQMNPHFIFNSLLSIKLYMLNNDKKSAVAYLDQFSKLIRTILSTSMEKEISLADELKTMQLYVNIENIRLCNEIDYKVSIDESLDLDSIKIPSLTLQPFIENALWHGLSAKDGYKSLNLTVRKDSNDYVEISILDNGIGRERTMKIETEKKKNNTKSIGIALTRERLANFSKNFANMHSLNIIDLYNNNNPSGTQVILKIPVR</sequence>
<proteinExistence type="predicted"/>
<dbReference type="Gene3D" id="1.25.40.10">
    <property type="entry name" value="Tetratricopeptide repeat domain"/>
    <property type="match status" value="2"/>
</dbReference>
<keyword evidence="5" id="KW-0808">Transferase</keyword>
<dbReference type="PROSITE" id="PS50293">
    <property type="entry name" value="TPR_REGION"/>
    <property type="match status" value="1"/>
</dbReference>
<feature type="transmembrane region" description="Helical" evidence="3">
    <location>
        <begin position="414"/>
        <end position="433"/>
    </location>
</feature>
<accession>W2UQX5</accession>
<protein>
    <submittedName>
        <fullName evidence="5">DNA-binding response regulator/sensor histidine kinase</fullName>
    </submittedName>
</protein>
<organism evidence="5 6">
    <name type="scientific">Zhouia amylolytica AD3</name>
    <dbReference type="NCBI Taxonomy" id="1286632"/>
    <lineage>
        <taxon>Bacteria</taxon>
        <taxon>Pseudomonadati</taxon>
        <taxon>Bacteroidota</taxon>
        <taxon>Flavobacteriia</taxon>
        <taxon>Flavobacteriales</taxon>
        <taxon>Flavobacteriaceae</taxon>
        <taxon>Zhouia</taxon>
    </lineage>
</organism>
<evidence type="ECO:0000256" key="3">
    <source>
        <dbReference type="SAM" id="Phobius"/>
    </source>
</evidence>
<dbReference type="Pfam" id="PF06580">
    <property type="entry name" value="His_kinase"/>
    <property type="match status" value="1"/>
</dbReference>
<evidence type="ECO:0000313" key="5">
    <source>
        <dbReference type="EMBL" id="ETN96339.1"/>
    </source>
</evidence>
<keyword evidence="3" id="KW-1133">Transmembrane helix</keyword>